<keyword evidence="1" id="KW-0812">Transmembrane</keyword>
<evidence type="ECO:0000256" key="1">
    <source>
        <dbReference type="SAM" id="Phobius"/>
    </source>
</evidence>
<organism evidence="2 3">
    <name type="scientific">Ectobacillus funiculus</name>
    <dbReference type="NCBI Taxonomy" id="137993"/>
    <lineage>
        <taxon>Bacteria</taxon>
        <taxon>Bacillati</taxon>
        <taxon>Bacillota</taxon>
        <taxon>Bacilli</taxon>
        <taxon>Bacillales</taxon>
        <taxon>Bacillaceae</taxon>
        <taxon>Ectobacillus</taxon>
    </lineage>
</organism>
<dbReference type="Proteomes" id="UP001589609">
    <property type="component" value="Unassembled WGS sequence"/>
</dbReference>
<feature type="transmembrane region" description="Helical" evidence="1">
    <location>
        <begin position="12"/>
        <end position="36"/>
    </location>
</feature>
<dbReference type="Pfam" id="PF10942">
    <property type="entry name" value="DUF2619"/>
    <property type="match status" value="1"/>
</dbReference>
<evidence type="ECO:0000313" key="2">
    <source>
        <dbReference type="EMBL" id="MFB9761893.1"/>
    </source>
</evidence>
<keyword evidence="3" id="KW-1185">Reference proteome</keyword>
<accession>A0ABV5WN76</accession>
<dbReference type="InterPro" id="IPR020390">
    <property type="entry name" value="Uncharacterised_YqhV"/>
</dbReference>
<sequence>MKQWIAGVETAVLAMATLRLFSGSLEILAALIMLHFNDAKKALAVNGMLAFVGPTVLILTMSIGVLSVANELSFLKLFFLVLGISCILIAVFK</sequence>
<keyword evidence="1" id="KW-1133">Transmembrane helix</keyword>
<evidence type="ECO:0000313" key="3">
    <source>
        <dbReference type="Proteomes" id="UP001589609"/>
    </source>
</evidence>
<feature type="transmembrane region" description="Helical" evidence="1">
    <location>
        <begin position="48"/>
        <end position="68"/>
    </location>
</feature>
<protein>
    <submittedName>
        <fullName evidence="2">YqhV family protein</fullName>
    </submittedName>
</protein>
<dbReference type="EMBL" id="JBHMAF010000196">
    <property type="protein sequence ID" value="MFB9761893.1"/>
    <property type="molecule type" value="Genomic_DNA"/>
</dbReference>
<comment type="caution">
    <text evidence="2">The sequence shown here is derived from an EMBL/GenBank/DDBJ whole genome shotgun (WGS) entry which is preliminary data.</text>
</comment>
<gene>
    <name evidence="2" type="ORF">ACFFMS_27065</name>
</gene>
<proteinExistence type="predicted"/>
<reference evidence="2 3" key="1">
    <citation type="submission" date="2024-09" db="EMBL/GenBank/DDBJ databases">
        <authorList>
            <person name="Sun Q."/>
            <person name="Mori K."/>
        </authorList>
    </citation>
    <scope>NUCLEOTIDE SEQUENCE [LARGE SCALE GENOMIC DNA]</scope>
    <source>
        <strain evidence="2 3">JCM 11201</strain>
    </source>
</reference>
<dbReference type="RefSeq" id="WP_129727181.1">
    <property type="nucleotide sequence ID" value="NZ_JAPCYI010000001.1"/>
</dbReference>
<name>A0ABV5WN76_9BACI</name>
<feature type="transmembrane region" description="Helical" evidence="1">
    <location>
        <begin position="74"/>
        <end position="92"/>
    </location>
</feature>
<keyword evidence="1" id="KW-0472">Membrane</keyword>